<evidence type="ECO:0008006" key="3">
    <source>
        <dbReference type="Google" id="ProtNLM"/>
    </source>
</evidence>
<organism evidence="1 2">
    <name type="scientific">Shimia gijangensis</name>
    <dbReference type="NCBI Taxonomy" id="1470563"/>
    <lineage>
        <taxon>Bacteria</taxon>
        <taxon>Pseudomonadati</taxon>
        <taxon>Pseudomonadota</taxon>
        <taxon>Alphaproteobacteria</taxon>
        <taxon>Rhodobacterales</taxon>
        <taxon>Roseobacteraceae</taxon>
    </lineage>
</organism>
<dbReference type="STRING" id="1470563.SAMN05444000_13427"/>
<proteinExistence type="predicted"/>
<evidence type="ECO:0000313" key="2">
    <source>
        <dbReference type="Proteomes" id="UP000183982"/>
    </source>
</evidence>
<dbReference type="InterPro" id="IPR029063">
    <property type="entry name" value="SAM-dependent_MTases_sf"/>
</dbReference>
<sequence length="125" mass="13676">MSPTFGIVDLFAGPGGLGEGFASFVENGHVPFQIGISVEKEASAHRTLTLRAFLREYQALHGILPDQYIDFHAGLVTEPDWSSVDAKAWRKANEEARALELGSESAAAEIDEAIAKLKKTMTRRF</sequence>
<dbReference type="Gene3D" id="3.40.50.150">
    <property type="entry name" value="Vaccinia Virus protein VP39"/>
    <property type="match status" value="1"/>
</dbReference>
<dbReference type="RefSeq" id="WP_245815220.1">
    <property type="nucleotide sequence ID" value="NZ_FQZQ01000034.1"/>
</dbReference>
<dbReference type="Proteomes" id="UP000183982">
    <property type="component" value="Unassembled WGS sequence"/>
</dbReference>
<protein>
    <recommendedName>
        <fullName evidence="3">DNA (cytosine-5-)-methyltransferase</fullName>
    </recommendedName>
</protein>
<dbReference type="AlphaFoldDB" id="A0A1M6T454"/>
<reference evidence="2" key="1">
    <citation type="submission" date="2016-11" db="EMBL/GenBank/DDBJ databases">
        <authorList>
            <person name="Varghese N."/>
            <person name="Submissions S."/>
        </authorList>
    </citation>
    <scope>NUCLEOTIDE SEQUENCE [LARGE SCALE GENOMIC DNA]</scope>
    <source>
        <strain evidence="2">DSM 100564</strain>
    </source>
</reference>
<accession>A0A1M6T454</accession>
<evidence type="ECO:0000313" key="1">
    <source>
        <dbReference type="EMBL" id="SHK51558.1"/>
    </source>
</evidence>
<dbReference type="EMBL" id="FQZQ01000034">
    <property type="protein sequence ID" value="SHK51558.1"/>
    <property type="molecule type" value="Genomic_DNA"/>
</dbReference>
<gene>
    <name evidence="1" type="ORF">SAMN05444000_13427</name>
</gene>
<keyword evidence="2" id="KW-1185">Reference proteome</keyword>
<name>A0A1M6T454_9RHOB</name>